<reference evidence="3" key="1">
    <citation type="submission" date="2017-02" db="UniProtKB">
        <authorList>
            <consortium name="WormBaseParasite"/>
        </authorList>
    </citation>
    <scope>IDENTIFICATION</scope>
</reference>
<proteinExistence type="predicted"/>
<protein>
    <submittedName>
        <fullName evidence="3">Tnp_DNA_bind domain-containing protein</fullName>
    </submittedName>
</protein>
<sequence>MAKTILEDEQREQMSFQTVCMKNESEWKKFRKGERSQNKIKQHVL</sequence>
<dbReference type="Proteomes" id="UP000267096">
    <property type="component" value="Unassembled WGS sequence"/>
</dbReference>
<name>A0A0M3JFZ7_ANISI</name>
<dbReference type="AlphaFoldDB" id="A0A0M3JFZ7"/>
<accession>A0A0M3JFZ7</accession>
<evidence type="ECO:0000313" key="3">
    <source>
        <dbReference type="WBParaSite" id="ASIM_0000655101-mRNA-1"/>
    </source>
</evidence>
<evidence type="ECO:0000313" key="1">
    <source>
        <dbReference type="EMBL" id="VDK26855.1"/>
    </source>
</evidence>
<keyword evidence="2" id="KW-1185">Reference proteome</keyword>
<gene>
    <name evidence="1" type="ORF">ASIM_LOCUS6326</name>
</gene>
<evidence type="ECO:0000313" key="2">
    <source>
        <dbReference type="Proteomes" id="UP000267096"/>
    </source>
</evidence>
<reference evidence="1 2" key="2">
    <citation type="submission" date="2018-11" db="EMBL/GenBank/DDBJ databases">
        <authorList>
            <consortium name="Pathogen Informatics"/>
        </authorList>
    </citation>
    <scope>NUCLEOTIDE SEQUENCE [LARGE SCALE GENOMIC DNA]</scope>
</reference>
<dbReference type="EMBL" id="UYRR01013595">
    <property type="protein sequence ID" value="VDK26855.1"/>
    <property type="molecule type" value="Genomic_DNA"/>
</dbReference>
<dbReference type="WBParaSite" id="ASIM_0000655101-mRNA-1">
    <property type="protein sequence ID" value="ASIM_0000655101-mRNA-1"/>
    <property type="gene ID" value="ASIM_0000655101"/>
</dbReference>
<organism evidence="3">
    <name type="scientific">Anisakis simplex</name>
    <name type="common">Herring worm</name>
    <dbReference type="NCBI Taxonomy" id="6269"/>
    <lineage>
        <taxon>Eukaryota</taxon>
        <taxon>Metazoa</taxon>
        <taxon>Ecdysozoa</taxon>
        <taxon>Nematoda</taxon>
        <taxon>Chromadorea</taxon>
        <taxon>Rhabditida</taxon>
        <taxon>Spirurina</taxon>
        <taxon>Ascaridomorpha</taxon>
        <taxon>Ascaridoidea</taxon>
        <taxon>Anisakidae</taxon>
        <taxon>Anisakis</taxon>
        <taxon>Anisakis simplex complex</taxon>
    </lineage>
</organism>